<dbReference type="Proteomes" id="UP000050280">
    <property type="component" value="Unassembled WGS sequence"/>
</dbReference>
<gene>
    <name evidence="1" type="ORF">I595_2400</name>
</gene>
<dbReference type="EMBL" id="LDJX01000005">
    <property type="protein sequence ID" value="KPM31136.1"/>
    <property type="molecule type" value="Genomic_DNA"/>
</dbReference>
<organism evidence="1 2">
    <name type="scientific">Croceitalea dokdonensis DOKDO 023</name>
    <dbReference type="NCBI Taxonomy" id="1300341"/>
    <lineage>
        <taxon>Bacteria</taxon>
        <taxon>Pseudomonadati</taxon>
        <taxon>Bacteroidota</taxon>
        <taxon>Flavobacteriia</taxon>
        <taxon>Flavobacteriales</taxon>
        <taxon>Flavobacteriaceae</taxon>
        <taxon>Croceitalea</taxon>
    </lineage>
</organism>
<dbReference type="AlphaFoldDB" id="A0A0P7AD52"/>
<dbReference type="STRING" id="1300341.I595_2400"/>
<keyword evidence="2" id="KW-1185">Reference proteome</keyword>
<name>A0A0P7AD52_9FLAO</name>
<evidence type="ECO:0000313" key="2">
    <source>
        <dbReference type="Proteomes" id="UP000050280"/>
    </source>
</evidence>
<evidence type="ECO:0000313" key="1">
    <source>
        <dbReference type="EMBL" id="KPM31136.1"/>
    </source>
</evidence>
<proteinExistence type="predicted"/>
<comment type="caution">
    <text evidence="1">The sequence shown here is derived from an EMBL/GenBank/DDBJ whole genome shotgun (WGS) entry which is preliminary data.</text>
</comment>
<accession>A0A0P7AD52</accession>
<protein>
    <submittedName>
        <fullName evidence="1">Uncharacterized protein</fullName>
    </submittedName>
</protein>
<reference evidence="1 2" key="1">
    <citation type="submission" date="2015-09" db="EMBL/GenBank/DDBJ databases">
        <title>Genome sequence of the marine flavobacterium Croceitalea dokdonensis DOKDO 023 that contains proton- and sodium-pumping rhodopsins.</title>
        <authorList>
            <person name="Kwon S.-K."/>
            <person name="Lee H.K."/>
            <person name="Kwak M.-J."/>
            <person name="Kim J.F."/>
        </authorList>
    </citation>
    <scope>NUCLEOTIDE SEQUENCE [LARGE SCALE GENOMIC DNA]</scope>
    <source>
        <strain evidence="1 2">DOKDO 023</strain>
    </source>
</reference>
<sequence>MLPDIPKIPIKHSLSPLYNKRLLSQPMAKRDNPPKNPRLPCVVKLQFQVSCHCIKE</sequence>